<dbReference type="Proteomes" id="UP000299102">
    <property type="component" value="Unassembled WGS sequence"/>
</dbReference>
<organism evidence="2 3">
    <name type="scientific">Eumeta variegata</name>
    <name type="common">Bagworm moth</name>
    <name type="synonym">Eumeta japonica</name>
    <dbReference type="NCBI Taxonomy" id="151549"/>
    <lineage>
        <taxon>Eukaryota</taxon>
        <taxon>Metazoa</taxon>
        <taxon>Ecdysozoa</taxon>
        <taxon>Arthropoda</taxon>
        <taxon>Hexapoda</taxon>
        <taxon>Insecta</taxon>
        <taxon>Pterygota</taxon>
        <taxon>Neoptera</taxon>
        <taxon>Endopterygota</taxon>
        <taxon>Lepidoptera</taxon>
        <taxon>Glossata</taxon>
        <taxon>Ditrysia</taxon>
        <taxon>Tineoidea</taxon>
        <taxon>Psychidae</taxon>
        <taxon>Oiketicinae</taxon>
        <taxon>Eumeta</taxon>
    </lineage>
</organism>
<feature type="region of interest" description="Disordered" evidence="1">
    <location>
        <begin position="1"/>
        <end position="20"/>
    </location>
</feature>
<protein>
    <submittedName>
        <fullName evidence="2">Uncharacterized protein</fullName>
    </submittedName>
</protein>
<sequence length="142" mass="15607">MLIHYEKSGQETQVDSPKAAQAAKRCRPPLGLSSSQHHSGVDLLPIFSASETMCYFKVVYDRVAHSDIVCSKTHRGSLGQRMCVRFGSKSKVVVSKNISPEYSTPRCPALTHLATFRRVFRDNARRSACAAGYLIGAAGFED</sequence>
<keyword evidence="3" id="KW-1185">Reference proteome</keyword>
<dbReference type="AlphaFoldDB" id="A0A4C1YXZ9"/>
<gene>
    <name evidence="2" type="ORF">EVAR_67890_1</name>
</gene>
<evidence type="ECO:0000256" key="1">
    <source>
        <dbReference type="SAM" id="MobiDB-lite"/>
    </source>
</evidence>
<proteinExistence type="predicted"/>
<evidence type="ECO:0000313" key="2">
    <source>
        <dbReference type="EMBL" id="GBP79215.1"/>
    </source>
</evidence>
<evidence type="ECO:0000313" key="3">
    <source>
        <dbReference type="Proteomes" id="UP000299102"/>
    </source>
</evidence>
<reference evidence="2 3" key="1">
    <citation type="journal article" date="2019" name="Commun. Biol.">
        <title>The bagworm genome reveals a unique fibroin gene that provides high tensile strength.</title>
        <authorList>
            <person name="Kono N."/>
            <person name="Nakamura H."/>
            <person name="Ohtoshi R."/>
            <person name="Tomita M."/>
            <person name="Numata K."/>
            <person name="Arakawa K."/>
        </authorList>
    </citation>
    <scope>NUCLEOTIDE SEQUENCE [LARGE SCALE GENOMIC DNA]</scope>
</reference>
<name>A0A4C1YXZ9_EUMVA</name>
<comment type="caution">
    <text evidence="2">The sequence shown here is derived from an EMBL/GenBank/DDBJ whole genome shotgun (WGS) entry which is preliminary data.</text>
</comment>
<dbReference type="EMBL" id="BGZK01001405">
    <property type="protein sequence ID" value="GBP79215.1"/>
    <property type="molecule type" value="Genomic_DNA"/>
</dbReference>
<accession>A0A4C1YXZ9</accession>